<reference evidence="1 2" key="1">
    <citation type="submission" date="2018-09" db="EMBL/GenBank/DDBJ databases">
        <title>Metagenome Assembled Genomes from an Advanced Water Purification Facility.</title>
        <authorList>
            <person name="Stamps B.W."/>
            <person name="Spear J.R."/>
        </authorList>
    </citation>
    <scope>NUCLEOTIDE SEQUENCE [LARGE SCALE GENOMIC DNA]</scope>
    <source>
        <strain evidence="1">Bin_29_2</strain>
    </source>
</reference>
<dbReference type="EMBL" id="SSGD01000045">
    <property type="protein sequence ID" value="TXI56885.1"/>
    <property type="molecule type" value="Genomic_DNA"/>
</dbReference>
<proteinExistence type="predicted"/>
<name>A0A5C7Y4N2_9MYCO</name>
<sequence length="76" mass="8591">MHMTTTDPESRTGQSWCGRYAWLKGRGLPDDHPDVIEARQAVAYHRLARDIDRERGELSRAGVDRLRAKLSEAVAS</sequence>
<organism evidence="1 2">
    <name type="scientific">Mycolicibacter arupensis</name>
    <dbReference type="NCBI Taxonomy" id="342002"/>
    <lineage>
        <taxon>Bacteria</taxon>
        <taxon>Bacillati</taxon>
        <taxon>Actinomycetota</taxon>
        <taxon>Actinomycetes</taxon>
        <taxon>Mycobacteriales</taxon>
        <taxon>Mycobacteriaceae</taxon>
        <taxon>Mycolicibacter</taxon>
    </lineage>
</organism>
<evidence type="ECO:0000313" key="1">
    <source>
        <dbReference type="EMBL" id="TXI56885.1"/>
    </source>
</evidence>
<accession>A0A5C7Y4N2</accession>
<evidence type="ECO:0000313" key="2">
    <source>
        <dbReference type="Proteomes" id="UP000321797"/>
    </source>
</evidence>
<comment type="caution">
    <text evidence="1">The sequence shown here is derived from an EMBL/GenBank/DDBJ whole genome shotgun (WGS) entry which is preliminary data.</text>
</comment>
<gene>
    <name evidence="1" type="ORF">E6Q54_09295</name>
</gene>
<protein>
    <submittedName>
        <fullName evidence="1">Uncharacterized protein</fullName>
    </submittedName>
</protein>
<dbReference type="RefSeq" id="WP_276760163.1">
    <property type="nucleotide sequence ID" value="NZ_SSGD01000045.1"/>
</dbReference>
<dbReference type="AlphaFoldDB" id="A0A5C7Y4N2"/>
<dbReference type="Proteomes" id="UP000321797">
    <property type="component" value="Unassembled WGS sequence"/>
</dbReference>